<dbReference type="GeneID" id="78464354"/>
<dbReference type="STRING" id="1123265.GCA_000686625_04695"/>
<evidence type="ECO:0000313" key="4">
    <source>
        <dbReference type="Proteomes" id="UP000308196"/>
    </source>
</evidence>
<dbReference type="EC" id="1.-.-.-" evidence="3"/>
<dbReference type="RefSeq" id="WP_028071272.1">
    <property type="nucleotide sequence ID" value="NZ_JBEOQA010000002.1"/>
</dbReference>
<dbReference type="InterPro" id="IPR002347">
    <property type="entry name" value="SDR_fam"/>
</dbReference>
<dbReference type="PANTHER" id="PTHR43157:SF31">
    <property type="entry name" value="PHOSPHATIDYLINOSITOL-GLYCAN BIOSYNTHESIS CLASS F PROTEIN"/>
    <property type="match status" value="1"/>
</dbReference>
<dbReference type="SUPFAM" id="SSF51735">
    <property type="entry name" value="NAD(P)-binding Rossmann-fold domains"/>
    <property type="match status" value="1"/>
</dbReference>
<dbReference type="Proteomes" id="UP001566204">
    <property type="component" value="Unassembled WGS sequence"/>
</dbReference>
<name>A0A4U9VMH9_9SPHI</name>
<gene>
    <name evidence="3" type="primary">ydaD_1</name>
    <name evidence="2" type="ORF">ABTW24_19145</name>
    <name evidence="3" type="ORF">NCTC11429_03699</name>
</gene>
<reference evidence="2 5" key="2">
    <citation type="submission" date="2024-06" db="EMBL/GenBank/DDBJ databases">
        <title>Soil Sphingobacterium thalpophilum.</title>
        <authorList>
            <person name="Yang J."/>
            <person name="Li J."/>
        </authorList>
    </citation>
    <scope>NUCLEOTIDE SEQUENCE [LARGE SCALE GENOMIC DNA]</scope>
    <source>
        <strain evidence="2 5">22g91tb</strain>
    </source>
</reference>
<dbReference type="AlphaFoldDB" id="A0A4U9VMH9"/>
<accession>A0A4U9VMH9</accession>
<dbReference type="Pfam" id="PF00106">
    <property type="entry name" value="adh_short"/>
    <property type="match status" value="1"/>
</dbReference>
<dbReference type="PANTHER" id="PTHR43157">
    <property type="entry name" value="PHOSPHATIDYLINOSITOL-GLYCAN BIOSYNTHESIS CLASS F PROTEIN-RELATED"/>
    <property type="match status" value="1"/>
</dbReference>
<evidence type="ECO:0000313" key="2">
    <source>
        <dbReference type="EMBL" id="MEZ0453715.1"/>
    </source>
</evidence>
<dbReference type="GO" id="GO:0016491">
    <property type="term" value="F:oxidoreductase activity"/>
    <property type="evidence" value="ECO:0007669"/>
    <property type="project" value="UniProtKB-KW"/>
</dbReference>
<evidence type="ECO:0000313" key="5">
    <source>
        <dbReference type="Proteomes" id="UP001566204"/>
    </source>
</evidence>
<reference evidence="3 4" key="1">
    <citation type="submission" date="2019-05" db="EMBL/GenBank/DDBJ databases">
        <authorList>
            <consortium name="Pathogen Informatics"/>
        </authorList>
    </citation>
    <scope>NUCLEOTIDE SEQUENCE [LARGE SCALE GENOMIC DNA]</scope>
    <source>
        <strain evidence="3 4">NCTC11429</strain>
    </source>
</reference>
<dbReference type="InterPro" id="IPR036291">
    <property type="entry name" value="NAD(P)-bd_dom_sf"/>
</dbReference>
<dbReference type="KEGG" id="stha:NCTC11429_03699"/>
<keyword evidence="1 3" id="KW-0560">Oxidoreductase</keyword>
<organism evidence="3 4">
    <name type="scientific">Sphingobacterium thalpophilum</name>
    <dbReference type="NCBI Taxonomy" id="259"/>
    <lineage>
        <taxon>Bacteria</taxon>
        <taxon>Pseudomonadati</taxon>
        <taxon>Bacteroidota</taxon>
        <taxon>Sphingobacteriia</taxon>
        <taxon>Sphingobacteriales</taxon>
        <taxon>Sphingobacteriaceae</taxon>
        <taxon>Sphingobacterium</taxon>
    </lineage>
</organism>
<dbReference type="EMBL" id="JBEOQB010000005">
    <property type="protein sequence ID" value="MEZ0453715.1"/>
    <property type="molecule type" value="Genomic_DNA"/>
</dbReference>
<dbReference type="Gene3D" id="3.40.50.720">
    <property type="entry name" value="NAD(P)-binding Rossmann-like Domain"/>
    <property type="match status" value="1"/>
</dbReference>
<evidence type="ECO:0000313" key="3">
    <source>
        <dbReference type="EMBL" id="VTR48445.1"/>
    </source>
</evidence>
<proteinExistence type="predicted"/>
<dbReference type="Proteomes" id="UP000308196">
    <property type="component" value="Chromosome"/>
</dbReference>
<dbReference type="EMBL" id="LR590484">
    <property type="protein sequence ID" value="VTR48445.1"/>
    <property type="molecule type" value="Genomic_DNA"/>
</dbReference>
<sequence length="283" mass="31466">MKLKDKTYLVTGGTSGVGKAIATGIARTGANVVIVSRNTSNGQQTVKEILEKTANKNVSFVTADLSLMKSVEQLSMQFKQQYNQLHGLVNAAGAWYFKKEITSEGIDKSFAINYLSHFVLTNNLLDLIKATDDARIVTVGGAPRFLKKPKIDLKDLQLTKSYSWFRATNLAMFARVYFGFELADRLQNTPASSMLFHPGFVKSNLGKGTTPWWLKLLFSLSSDVRNAPESCESGVYVATKENAKSANGKFFDEKNNIIELRDKFKKSIGNELWLLSEQLTAKK</sequence>
<keyword evidence="5" id="KW-1185">Reference proteome</keyword>
<protein>
    <submittedName>
        <fullName evidence="3">General stress protein 39</fullName>
        <ecNumber evidence="3">1.-.-.-</ecNumber>
    </submittedName>
    <submittedName>
        <fullName evidence="2">SDR family NAD(P)-dependent oxidoreductase</fullName>
    </submittedName>
</protein>
<evidence type="ECO:0000256" key="1">
    <source>
        <dbReference type="ARBA" id="ARBA00023002"/>
    </source>
</evidence>